<evidence type="ECO:0008006" key="4">
    <source>
        <dbReference type="Google" id="ProtNLM"/>
    </source>
</evidence>
<dbReference type="GO" id="GO:0004497">
    <property type="term" value="F:monooxygenase activity"/>
    <property type="evidence" value="ECO:0007669"/>
    <property type="project" value="InterPro"/>
</dbReference>
<accession>A0A1Y2LIX6</accession>
<dbReference type="STRING" id="105696.A0A1Y2LIX6"/>
<dbReference type="EMBL" id="KZ107866">
    <property type="protein sequence ID" value="OSS43452.1"/>
    <property type="molecule type" value="Genomic_DNA"/>
</dbReference>
<dbReference type="InterPro" id="IPR001128">
    <property type="entry name" value="Cyt_P450"/>
</dbReference>
<keyword evidence="1" id="KW-0408">Iron</keyword>
<dbReference type="PRINTS" id="PR00385">
    <property type="entry name" value="P450"/>
</dbReference>
<dbReference type="InterPro" id="IPR002401">
    <property type="entry name" value="Cyt_P450_E_grp-I"/>
</dbReference>
<evidence type="ECO:0000313" key="3">
    <source>
        <dbReference type="Proteomes" id="UP000193240"/>
    </source>
</evidence>
<dbReference type="Pfam" id="PF00067">
    <property type="entry name" value="p450"/>
    <property type="match status" value="1"/>
</dbReference>
<dbReference type="PANTHER" id="PTHR24305:SF229">
    <property type="entry name" value="P450, PUTATIVE (EUROFUNG)-RELATED"/>
    <property type="match status" value="1"/>
</dbReference>
<name>A0A1Y2LIX6_EPING</name>
<gene>
    <name evidence="2" type="ORF">B5807_11814</name>
</gene>
<dbReference type="CDD" id="cd11060">
    <property type="entry name" value="CYP57A1-like"/>
    <property type="match status" value="1"/>
</dbReference>
<keyword evidence="1" id="KW-0349">Heme</keyword>
<evidence type="ECO:0000256" key="1">
    <source>
        <dbReference type="PIRSR" id="PIRSR602401-1"/>
    </source>
</evidence>
<organism evidence="2 3">
    <name type="scientific">Epicoccum nigrum</name>
    <name type="common">Soil fungus</name>
    <name type="synonym">Epicoccum purpurascens</name>
    <dbReference type="NCBI Taxonomy" id="105696"/>
    <lineage>
        <taxon>Eukaryota</taxon>
        <taxon>Fungi</taxon>
        <taxon>Dikarya</taxon>
        <taxon>Ascomycota</taxon>
        <taxon>Pezizomycotina</taxon>
        <taxon>Dothideomycetes</taxon>
        <taxon>Pleosporomycetidae</taxon>
        <taxon>Pleosporales</taxon>
        <taxon>Pleosporineae</taxon>
        <taxon>Didymellaceae</taxon>
        <taxon>Epicoccum</taxon>
    </lineage>
</organism>
<dbReference type="InterPro" id="IPR036396">
    <property type="entry name" value="Cyt_P450_sf"/>
</dbReference>
<sequence length="443" mass="49492">MALHEKYGPLIRIAPNELSYSKPDGVPVIYRLSNPLEKTDWYHVWKGAGLKSQIDMFTITNEKRHTAYRRVVGAVYSLTSILKNEAQIDQNVNMLIERLDGFVKRKEEVDLGLWVEMYAYDNIGSVSFGQPFGFLETSSDHGGYIAAVHAAMPFLSVICMTPTYARTLLMIAAAAVPSLLRAVLAVDNIRKTAVRETEKAMARKYDVQRHDTVTRLLQTIEKAGEKHGITHHEVTGEMWVAVMAGADSTAGTLRAILYNLLKSPSTMARLTAEIDAAYADGSLASPAQHSQVTKLPYLMAVCREAARIWPSFQVTMPRYAPAGGLQLPNGFCVPAGYRVGINPYIVQRDLELFGNDANVFRPERWLEADKERLRVMNTTMLSFGAGTRTCTGQHLAMAEIYKIVPELLHRFKIDMPQEREWSAFNASFSLTTGLVCELERRGV</sequence>
<dbReference type="InParanoid" id="A0A1Y2LIX6"/>
<reference evidence="2 3" key="1">
    <citation type="journal article" date="2017" name="Genome Announc.">
        <title>Genome sequence of the saprophytic ascomycete Epicoccum nigrum ICMP 19927 strain isolated from New Zealand.</title>
        <authorList>
            <person name="Fokin M."/>
            <person name="Fleetwood D."/>
            <person name="Weir B.S."/>
            <person name="Villas-Boas S.G."/>
        </authorList>
    </citation>
    <scope>NUCLEOTIDE SEQUENCE [LARGE SCALE GENOMIC DNA]</scope>
    <source>
        <strain evidence="2 3">ICMP 19927</strain>
    </source>
</reference>
<dbReference type="GO" id="GO:0005506">
    <property type="term" value="F:iron ion binding"/>
    <property type="evidence" value="ECO:0007669"/>
    <property type="project" value="InterPro"/>
</dbReference>
<dbReference type="GO" id="GO:0016705">
    <property type="term" value="F:oxidoreductase activity, acting on paired donors, with incorporation or reduction of molecular oxygen"/>
    <property type="evidence" value="ECO:0007669"/>
    <property type="project" value="InterPro"/>
</dbReference>
<dbReference type="PANTHER" id="PTHR24305">
    <property type="entry name" value="CYTOCHROME P450"/>
    <property type="match status" value="1"/>
</dbReference>
<dbReference type="OMA" id="FTFEMAH"/>
<dbReference type="Gene3D" id="1.10.630.10">
    <property type="entry name" value="Cytochrome P450"/>
    <property type="match status" value="1"/>
</dbReference>
<comment type="cofactor">
    <cofactor evidence="1">
        <name>heme</name>
        <dbReference type="ChEBI" id="CHEBI:30413"/>
    </cofactor>
</comment>
<dbReference type="Proteomes" id="UP000193240">
    <property type="component" value="Unassembled WGS sequence"/>
</dbReference>
<feature type="binding site" description="axial binding residue" evidence="1">
    <location>
        <position position="390"/>
    </location>
    <ligand>
        <name>heme</name>
        <dbReference type="ChEBI" id="CHEBI:30413"/>
    </ligand>
    <ligandPart>
        <name>Fe</name>
        <dbReference type="ChEBI" id="CHEBI:18248"/>
    </ligandPart>
</feature>
<evidence type="ECO:0000313" key="2">
    <source>
        <dbReference type="EMBL" id="OSS43452.1"/>
    </source>
</evidence>
<dbReference type="PRINTS" id="PR00463">
    <property type="entry name" value="EP450I"/>
</dbReference>
<dbReference type="GO" id="GO:0020037">
    <property type="term" value="F:heme binding"/>
    <property type="evidence" value="ECO:0007669"/>
    <property type="project" value="InterPro"/>
</dbReference>
<protein>
    <recommendedName>
        <fullName evidence="4">Cytochrome P450</fullName>
    </recommendedName>
</protein>
<dbReference type="InterPro" id="IPR050121">
    <property type="entry name" value="Cytochrome_P450_monoxygenase"/>
</dbReference>
<dbReference type="AlphaFoldDB" id="A0A1Y2LIX6"/>
<dbReference type="SUPFAM" id="SSF48264">
    <property type="entry name" value="Cytochrome P450"/>
    <property type="match status" value="1"/>
</dbReference>
<keyword evidence="3" id="KW-1185">Reference proteome</keyword>
<proteinExistence type="predicted"/>
<keyword evidence="1" id="KW-0479">Metal-binding</keyword>